<keyword evidence="4" id="KW-1185">Reference proteome</keyword>
<evidence type="ECO:0000256" key="2">
    <source>
        <dbReference type="ARBA" id="ARBA00043974"/>
    </source>
</evidence>
<accession>A0A9P7B1L7</accession>
<organism evidence="3 4">
    <name type="scientific">Rhodotorula mucilaginosa</name>
    <name type="common">Yeast</name>
    <name type="synonym">Rhodotorula rubra</name>
    <dbReference type="NCBI Taxonomy" id="5537"/>
    <lineage>
        <taxon>Eukaryota</taxon>
        <taxon>Fungi</taxon>
        <taxon>Dikarya</taxon>
        <taxon>Basidiomycota</taxon>
        <taxon>Pucciniomycotina</taxon>
        <taxon>Microbotryomycetes</taxon>
        <taxon>Sporidiobolales</taxon>
        <taxon>Sporidiobolaceae</taxon>
        <taxon>Rhodotorula</taxon>
    </lineage>
</organism>
<dbReference type="InterPro" id="IPR008012">
    <property type="entry name" value="Ump1"/>
</dbReference>
<sequence length="152" mass="16601">MEPSLHLVPSQQPTASHVSLADTASSLGPHDALAHGGPRSIASEVANKHPLQNRLAQWDATRENLHLTLERNMYGLHAPVRLEMERQLVGAAPTPLSLGLPGSGFTRPGNLGLDILTGRDEEIRPEDVLIDRVHTAPPADFHRTMERKLRIA</sequence>
<dbReference type="Pfam" id="PF05348">
    <property type="entry name" value="UMP1"/>
    <property type="match status" value="1"/>
</dbReference>
<gene>
    <name evidence="3" type="ORF">C6P46_002771</name>
</gene>
<evidence type="ECO:0000256" key="1">
    <source>
        <dbReference type="ARBA" id="ARBA00023186"/>
    </source>
</evidence>
<keyword evidence="1" id="KW-0143">Chaperone</keyword>
<protein>
    <recommendedName>
        <fullName evidence="5">Proteasome maturation factor UMP1</fullName>
    </recommendedName>
</protein>
<dbReference type="GO" id="GO:0005634">
    <property type="term" value="C:nucleus"/>
    <property type="evidence" value="ECO:0007669"/>
    <property type="project" value="TreeGrafter"/>
</dbReference>
<dbReference type="AlphaFoldDB" id="A0A9P7B1L7"/>
<dbReference type="GO" id="GO:0043248">
    <property type="term" value="P:proteasome assembly"/>
    <property type="evidence" value="ECO:0007669"/>
    <property type="project" value="InterPro"/>
</dbReference>
<evidence type="ECO:0000313" key="4">
    <source>
        <dbReference type="Proteomes" id="UP000777482"/>
    </source>
</evidence>
<dbReference type="EMBL" id="PUHQ01000205">
    <property type="protein sequence ID" value="KAG0653445.1"/>
    <property type="molecule type" value="Genomic_DNA"/>
</dbReference>
<evidence type="ECO:0008006" key="5">
    <source>
        <dbReference type="Google" id="ProtNLM"/>
    </source>
</evidence>
<reference evidence="3 4" key="1">
    <citation type="submission" date="2020-11" db="EMBL/GenBank/DDBJ databases">
        <title>Kefir isolates.</title>
        <authorList>
            <person name="Marcisauskas S."/>
            <person name="Kim Y."/>
            <person name="Blasche S."/>
        </authorList>
    </citation>
    <scope>NUCLEOTIDE SEQUENCE [LARGE SCALE GENOMIC DNA]</scope>
    <source>
        <strain evidence="3 4">KR</strain>
    </source>
</reference>
<dbReference type="OrthoDB" id="15001at2759"/>
<proteinExistence type="inferred from homology"/>
<comment type="caution">
    <text evidence="3">The sequence shown here is derived from an EMBL/GenBank/DDBJ whole genome shotgun (WGS) entry which is preliminary data.</text>
</comment>
<dbReference type="PANTHER" id="PTHR12828:SF3">
    <property type="entry name" value="PROTEASOME MATURATION PROTEIN"/>
    <property type="match status" value="1"/>
</dbReference>
<name>A0A9P7B1L7_RHOMI</name>
<dbReference type="GO" id="GO:0005737">
    <property type="term" value="C:cytoplasm"/>
    <property type="evidence" value="ECO:0007669"/>
    <property type="project" value="TreeGrafter"/>
</dbReference>
<dbReference type="PANTHER" id="PTHR12828">
    <property type="entry name" value="PROTEASOME MATURATION PROTEIN UMP1"/>
    <property type="match status" value="1"/>
</dbReference>
<evidence type="ECO:0000313" key="3">
    <source>
        <dbReference type="EMBL" id="KAG0653445.1"/>
    </source>
</evidence>
<dbReference type="Proteomes" id="UP000777482">
    <property type="component" value="Unassembled WGS sequence"/>
</dbReference>
<comment type="similarity">
    <text evidence="2">Belongs to the POMP/UMP1 family.</text>
</comment>